<proteinExistence type="predicted"/>
<dbReference type="Proteomes" id="UP000585474">
    <property type="component" value="Unassembled WGS sequence"/>
</dbReference>
<name>A0A7J0GYG4_9ERIC</name>
<evidence type="ECO:0000313" key="3">
    <source>
        <dbReference type="Proteomes" id="UP000585474"/>
    </source>
</evidence>
<sequence>MACGVCGGRQANVEDMYAREEVVREAQLEERLAQRFEDNPFAMNQPPRRYPVVRESSRQWESGSNLTYQSSRIAYEFLDWVGTVEKVLEFKDVPLDKMVYLVAAKVFVAWLQQLKQNRVWQGKQKINTWEKLMKHMWIAFLPHNYSGGSSCPGPSAPPQQPAIGRAATAGQPNRALNSSTAFM</sequence>
<evidence type="ECO:0000313" key="2">
    <source>
        <dbReference type="EMBL" id="GFZ15869.1"/>
    </source>
</evidence>
<comment type="caution">
    <text evidence="2">The sequence shown here is derived from an EMBL/GenBank/DDBJ whole genome shotgun (WGS) entry which is preliminary data.</text>
</comment>
<dbReference type="EMBL" id="BJWL01000025">
    <property type="protein sequence ID" value="GFZ15869.1"/>
    <property type="molecule type" value="Genomic_DNA"/>
</dbReference>
<gene>
    <name evidence="2" type="ORF">Acr_25g0002780</name>
</gene>
<reference evidence="2 3" key="1">
    <citation type="submission" date="2019-07" db="EMBL/GenBank/DDBJ databases">
        <title>De Novo Assembly of kiwifruit Actinidia rufa.</title>
        <authorList>
            <person name="Sugita-Konishi S."/>
            <person name="Sato K."/>
            <person name="Mori E."/>
            <person name="Abe Y."/>
            <person name="Kisaki G."/>
            <person name="Hamano K."/>
            <person name="Suezawa K."/>
            <person name="Otani M."/>
            <person name="Fukuda T."/>
            <person name="Manabe T."/>
            <person name="Gomi K."/>
            <person name="Tabuchi M."/>
            <person name="Akimitsu K."/>
            <person name="Kataoka I."/>
        </authorList>
    </citation>
    <scope>NUCLEOTIDE SEQUENCE [LARGE SCALE GENOMIC DNA]</scope>
    <source>
        <strain evidence="3">cv. Fuchu</strain>
    </source>
</reference>
<dbReference type="AlphaFoldDB" id="A0A7J0GYG4"/>
<keyword evidence="3" id="KW-1185">Reference proteome</keyword>
<protein>
    <submittedName>
        <fullName evidence="2">Uncharacterized protein</fullName>
    </submittedName>
</protein>
<dbReference type="OrthoDB" id="1934635at2759"/>
<feature type="region of interest" description="Disordered" evidence="1">
    <location>
        <begin position="149"/>
        <end position="171"/>
    </location>
</feature>
<evidence type="ECO:0000256" key="1">
    <source>
        <dbReference type="SAM" id="MobiDB-lite"/>
    </source>
</evidence>
<accession>A0A7J0GYG4</accession>
<organism evidence="2 3">
    <name type="scientific">Actinidia rufa</name>
    <dbReference type="NCBI Taxonomy" id="165716"/>
    <lineage>
        <taxon>Eukaryota</taxon>
        <taxon>Viridiplantae</taxon>
        <taxon>Streptophyta</taxon>
        <taxon>Embryophyta</taxon>
        <taxon>Tracheophyta</taxon>
        <taxon>Spermatophyta</taxon>
        <taxon>Magnoliopsida</taxon>
        <taxon>eudicotyledons</taxon>
        <taxon>Gunneridae</taxon>
        <taxon>Pentapetalae</taxon>
        <taxon>asterids</taxon>
        <taxon>Ericales</taxon>
        <taxon>Actinidiaceae</taxon>
        <taxon>Actinidia</taxon>
    </lineage>
</organism>